<dbReference type="PANTHER" id="PTHR46634:SF3">
    <property type="entry name" value="M REDUCTASE II SUBUNIT GAMMA, PUTATIVE (DUF3741)-RELATED"/>
    <property type="match status" value="1"/>
</dbReference>
<sequence length="844" mass="94130">MVNLFELNVGVSTNRLLADKPHQDGAHFFYSICMRFEGPHDFWPVKVFPHVIGSVLSRSRSDVSRMSSSGDQIEEKVTAPEFKSSFPNRKSNGTPMKMLIAQEMSKEVVSRPDPPNLVAKLMGLDALPRQEAESTTQRSHSRGRPRSHSDIPMSCWEQQKGFFHHVEPNEYRDVYEIWQKSQDEERYEETINDNKMALVRQKFVEAKRLSMDEKLRKSKQFQDAIEVLNSNKDLFLKCLQEPNSIFSQQLYSQQKFPPASYQSYENPTQPTRIVVLKPSPGKPHDINAVSSPHSEPPKRFQCGDSFGNEGEDENQESREIARAITQQMREKLGRHLRDETLTSSVFSNGYAGDESSFNKSEIEYADGNLSDSEIMSPVSRHSWDYVNRLCSPYSSSSFSRASYSPESSVCREAKKRLSERWAMMASNRSYQEQRHVRRGSSTLGEMLALSEAKKVASPGEAGSSKEEPKDSYSLLVSEQRTDENVDSSPRNLTRSKSVPVSSTEFGTRLDIGVSVSDNGKPEVPKEDAKARTVKSSFKGKVSSLFFSRSKKPVTDKSLVSEDELHSFPEEICSDGTANISDKLSTQASAGLQGPSRKVSSSNLIGRQGVISPETGLAMENPCESGNQGEQPSPISVLDEHFEEDERKAKVFPHYAKPDQQGVKSPLDSTGSNLIDKSPPIGSIARTLSWDDSCIDTASSHPAKECLATETDEDEQELYTFVKTLLSAAGLQALVDIAGYGSDLGQRAIPCIGANNHTLDSALLTMVDKVWGRMNVWFSSKVKCVSDDSGDENNLVVERLVRNEVAGKGWMDHLRLEIDDLGMEIEARLLEELLQESVVELTGRV</sequence>
<protein>
    <submittedName>
        <fullName evidence="5">Uncharacterized protein</fullName>
    </submittedName>
</protein>
<dbReference type="InterPro" id="IPR032795">
    <property type="entry name" value="DUF3741-assoc"/>
</dbReference>
<dbReference type="Pfam" id="PF14309">
    <property type="entry name" value="DUF4378"/>
    <property type="match status" value="1"/>
</dbReference>
<evidence type="ECO:0000259" key="2">
    <source>
        <dbReference type="Pfam" id="PF12552"/>
    </source>
</evidence>
<evidence type="ECO:0000259" key="3">
    <source>
        <dbReference type="Pfam" id="PF14309"/>
    </source>
</evidence>
<reference evidence="5" key="1">
    <citation type="submission" date="2020-06" db="EMBL/GenBank/DDBJ databases">
        <authorList>
            <person name="Li T."/>
            <person name="Hu X."/>
            <person name="Zhang T."/>
            <person name="Song X."/>
            <person name="Zhang H."/>
            <person name="Dai N."/>
            <person name="Sheng W."/>
            <person name="Hou X."/>
            <person name="Wei L."/>
        </authorList>
    </citation>
    <scope>NUCLEOTIDE SEQUENCE</scope>
    <source>
        <strain evidence="5">G02</strain>
        <tissue evidence="5">Leaf</tissue>
    </source>
</reference>
<accession>A0AAW2UTW6</accession>
<dbReference type="PANTHER" id="PTHR46634">
    <property type="entry name" value="M REDUCTASE II SUBUNIT GAMMA, PUTATIVE (DUF3741)-RELATED"/>
    <property type="match status" value="1"/>
</dbReference>
<dbReference type="Pfam" id="PF12552">
    <property type="entry name" value="DUF3741"/>
    <property type="match status" value="1"/>
</dbReference>
<feature type="domain" description="DUF4378" evidence="3">
    <location>
        <begin position="764"/>
        <end position="835"/>
    </location>
</feature>
<feature type="region of interest" description="Disordered" evidence="1">
    <location>
        <begin position="287"/>
        <end position="317"/>
    </location>
</feature>
<dbReference type="Pfam" id="PF14383">
    <property type="entry name" value="VARLMGL"/>
    <property type="match status" value="1"/>
</dbReference>
<proteinExistence type="predicted"/>
<organism evidence="5">
    <name type="scientific">Sesamum radiatum</name>
    <name type="common">Black benniseed</name>
    <dbReference type="NCBI Taxonomy" id="300843"/>
    <lineage>
        <taxon>Eukaryota</taxon>
        <taxon>Viridiplantae</taxon>
        <taxon>Streptophyta</taxon>
        <taxon>Embryophyta</taxon>
        <taxon>Tracheophyta</taxon>
        <taxon>Spermatophyta</taxon>
        <taxon>Magnoliopsida</taxon>
        <taxon>eudicotyledons</taxon>
        <taxon>Gunneridae</taxon>
        <taxon>Pentapetalae</taxon>
        <taxon>asterids</taxon>
        <taxon>lamiids</taxon>
        <taxon>Lamiales</taxon>
        <taxon>Pedaliaceae</taxon>
        <taxon>Sesamum</taxon>
    </lineage>
</organism>
<name>A0AAW2UTW6_SESRA</name>
<feature type="domain" description="DUF3741" evidence="2">
    <location>
        <begin position="200"/>
        <end position="244"/>
    </location>
</feature>
<feature type="region of interest" description="Disordered" evidence="1">
    <location>
        <begin position="452"/>
        <end position="503"/>
    </location>
</feature>
<dbReference type="AlphaFoldDB" id="A0AAW2UTW6"/>
<feature type="compositionally biased region" description="Basic and acidic residues" evidence="1">
    <location>
        <begin position="519"/>
        <end position="530"/>
    </location>
</feature>
<reference evidence="5" key="2">
    <citation type="journal article" date="2024" name="Plant">
        <title>Genomic evolution and insights into agronomic trait innovations of Sesamum species.</title>
        <authorList>
            <person name="Miao H."/>
            <person name="Wang L."/>
            <person name="Qu L."/>
            <person name="Liu H."/>
            <person name="Sun Y."/>
            <person name="Le M."/>
            <person name="Wang Q."/>
            <person name="Wei S."/>
            <person name="Zheng Y."/>
            <person name="Lin W."/>
            <person name="Duan Y."/>
            <person name="Cao H."/>
            <person name="Xiong S."/>
            <person name="Wang X."/>
            <person name="Wei L."/>
            <person name="Li C."/>
            <person name="Ma Q."/>
            <person name="Ju M."/>
            <person name="Zhao R."/>
            <person name="Li G."/>
            <person name="Mu C."/>
            <person name="Tian Q."/>
            <person name="Mei H."/>
            <person name="Zhang T."/>
            <person name="Gao T."/>
            <person name="Zhang H."/>
        </authorList>
    </citation>
    <scope>NUCLEOTIDE SEQUENCE</scope>
    <source>
        <strain evidence="5">G02</strain>
    </source>
</reference>
<feature type="region of interest" description="Disordered" evidence="1">
    <location>
        <begin position="512"/>
        <end position="531"/>
    </location>
</feature>
<evidence type="ECO:0000313" key="5">
    <source>
        <dbReference type="EMBL" id="KAL0419685.1"/>
    </source>
</evidence>
<dbReference type="EMBL" id="JACGWJ010000005">
    <property type="protein sequence ID" value="KAL0419685.1"/>
    <property type="molecule type" value="Genomic_DNA"/>
</dbReference>
<dbReference type="InterPro" id="IPR025486">
    <property type="entry name" value="DUF4378"/>
</dbReference>
<evidence type="ECO:0000256" key="1">
    <source>
        <dbReference type="SAM" id="MobiDB-lite"/>
    </source>
</evidence>
<evidence type="ECO:0000259" key="4">
    <source>
        <dbReference type="Pfam" id="PF14383"/>
    </source>
</evidence>
<feature type="compositionally biased region" description="Polar residues" evidence="1">
    <location>
        <begin position="486"/>
        <end position="503"/>
    </location>
</feature>
<gene>
    <name evidence="5" type="ORF">Sradi_1382000</name>
</gene>
<feature type="domain" description="DUF3741" evidence="4">
    <location>
        <begin position="114"/>
        <end position="130"/>
    </location>
</feature>
<feature type="region of interest" description="Disordered" evidence="1">
    <location>
        <begin position="125"/>
        <end position="152"/>
    </location>
</feature>
<dbReference type="InterPro" id="IPR022212">
    <property type="entry name" value="DUF3741"/>
</dbReference>
<feature type="region of interest" description="Disordered" evidence="1">
    <location>
        <begin position="657"/>
        <end position="677"/>
    </location>
</feature>
<comment type="caution">
    <text evidence="5">The sequence shown here is derived from an EMBL/GenBank/DDBJ whole genome shotgun (WGS) entry which is preliminary data.</text>
</comment>